<dbReference type="InterPro" id="IPR045270">
    <property type="entry name" value="STKc_AGC"/>
</dbReference>
<dbReference type="PROSITE" id="PS51285">
    <property type="entry name" value="AGC_KINASE_CTER"/>
    <property type="match status" value="1"/>
</dbReference>
<dbReference type="SMART" id="SM00133">
    <property type="entry name" value="S_TK_X"/>
    <property type="match status" value="1"/>
</dbReference>
<dbReference type="PANTHER" id="PTHR24351">
    <property type="entry name" value="RIBOSOMAL PROTEIN S6 KINASE"/>
    <property type="match status" value="1"/>
</dbReference>
<evidence type="ECO:0000256" key="2">
    <source>
        <dbReference type="ARBA" id="ARBA00022553"/>
    </source>
</evidence>
<feature type="binding site" evidence="7">
    <location>
        <position position="266"/>
    </location>
    <ligand>
        <name>ATP</name>
        <dbReference type="ChEBI" id="CHEBI:30616"/>
    </ligand>
</feature>
<dbReference type="AlphaFoldDB" id="A0AAD1U9P1"/>
<keyword evidence="1" id="KW-0723">Serine/threonine-protein kinase</keyword>
<evidence type="ECO:0000256" key="5">
    <source>
        <dbReference type="ARBA" id="ARBA00022777"/>
    </source>
</evidence>
<reference evidence="12" key="1">
    <citation type="submission" date="2023-07" db="EMBL/GenBank/DDBJ databases">
        <authorList>
            <consortium name="AG Swart"/>
            <person name="Singh M."/>
            <person name="Singh A."/>
            <person name="Seah K."/>
            <person name="Emmerich C."/>
        </authorList>
    </citation>
    <scope>NUCLEOTIDE SEQUENCE</scope>
    <source>
        <strain evidence="12">DP1</strain>
    </source>
</reference>
<dbReference type="InterPro" id="IPR010926">
    <property type="entry name" value="Myosin_TH1"/>
</dbReference>
<sequence>MEETKSLDGYDSLDIKSVPQIMKQFRDDEELFYSGNVTKYNRMNWKQERIFIITSLAVYNVKSFKIQRRIAISDIDGVTKSTDPKCFEFVIHVEVEYDYRFLTTQDKRDDIFFVLKNCFYKHFGKNLPIFGVAYPHLKDFTTTKKEAAKRISKKPPRGNLLKDEDIFKDKWYKPASGEKKPSKPSFRKPSTKTPDSGEFQMPSQSELEERKSRATQGTIYSKEKGKQVGLSDFDKIKVIGKGTFGKVYLVKHKDDGNIYAMKSIRKDVMIENDQIESAKMEKQILFQNKHPFLVKMSYVFQTEEKVYFVMNFIRGGELFTHINKEKRFTEDKARFYAIQIMLSLGYLHKQNIIYRDIKPENILIGEDGYLYLADFGLAKTIKKGELATTFCGTPEYLAPEIIQEKGHDHSVDWWACGILIYEMIVGFPPFYHKNQRTMYDLIEKFPVKFPDPVKHGIPMSDEAKDIILQLLEKDPAKRLGSEKGIEEIVKHDWFQDVDIDMLLNKELEAPYIPKLSDDLTDVSCFDKEFTSTSLEETFVPKGDVSMKNVEKYNKKFSDFDS</sequence>
<feature type="domain" description="TH1" evidence="11">
    <location>
        <begin position="1"/>
        <end position="185"/>
    </location>
</feature>
<keyword evidence="13" id="KW-1185">Reference proteome</keyword>
<evidence type="ECO:0000256" key="1">
    <source>
        <dbReference type="ARBA" id="ARBA00022527"/>
    </source>
</evidence>
<evidence type="ECO:0000256" key="4">
    <source>
        <dbReference type="ARBA" id="ARBA00022741"/>
    </source>
</evidence>
<feature type="domain" description="AGC-kinase C-terminal" evidence="10">
    <location>
        <begin position="495"/>
        <end position="561"/>
    </location>
</feature>
<evidence type="ECO:0000259" key="11">
    <source>
        <dbReference type="PROSITE" id="PS51757"/>
    </source>
</evidence>
<feature type="region of interest" description="Disordered" evidence="8">
    <location>
        <begin position="173"/>
        <end position="220"/>
    </location>
</feature>
<dbReference type="PROSITE" id="PS51757">
    <property type="entry name" value="TH1"/>
    <property type="match status" value="1"/>
</dbReference>
<dbReference type="InterPro" id="IPR000961">
    <property type="entry name" value="AGC-kinase_C"/>
</dbReference>
<evidence type="ECO:0000256" key="8">
    <source>
        <dbReference type="SAM" id="MobiDB-lite"/>
    </source>
</evidence>
<evidence type="ECO:0000256" key="7">
    <source>
        <dbReference type="PROSITE-ProRule" id="PRU10141"/>
    </source>
</evidence>
<dbReference type="GO" id="GO:0004674">
    <property type="term" value="F:protein serine/threonine kinase activity"/>
    <property type="evidence" value="ECO:0007669"/>
    <property type="project" value="UniProtKB-KW"/>
</dbReference>
<dbReference type="Pfam" id="PF00069">
    <property type="entry name" value="Pkinase"/>
    <property type="match status" value="1"/>
</dbReference>
<dbReference type="PROSITE" id="PS50011">
    <property type="entry name" value="PROTEIN_KINASE_DOM"/>
    <property type="match status" value="1"/>
</dbReference>
<protein>
    <submittedName>
        <fullName evidence="12">Uncharacterized protein</fullName>
    </submittedName>
</protein>
<keyword evidence="2" id="KW-0597">Phosphoprotein</keyword>
<evidence type="ECO:0000256" key="6">
    <source>
        <dbReference type="ARBA" id="ARBA00022840"/>
    </source>
</evidence>
<keyword evidence="5" id="KW-0418">Kinase</keyword>
<keyword evidence="4 7" id="KW-0547">Nucleotide-binding</keyword>
<dbReference type="PROSITE" id="PS00108">
    <property type="entry name" value="PROTEIN_KINASE_ST"/>
    <property type="match status" value="1"/>
</dbReference>
<organism evidence="12 13">
    <name type="scientific">Euplotes crassus</name>
    <dbReference type="NCBI Taxonomy" id="5936"/>
    <lineage>
        <taxon>Eukaryota</taxon>
        <taxon>Sar</taxon>
        <taxon>Alveolata</taxon>
        <taxon>Ciliophora</taxon>
        <taxon>Intramacronucleata</taxon>
        <taxon>Spirotrichea</taxon>
        <taxon>Hypotrichia</taxon>
        <taxon>Euplotida</taxon>
        <taxon>Euplotidae</taxon>
        <taxon>Moneuplotes</taxon>
    </lineage>
</organism>
<dbReference type="FunFam" id="3.30.200.20:FF:000103">
    <property type="entry name" value="Protein kinase C"/>
    <property type="match status" value="1"/>
</dbReference>
<evidence type="ECO:0000259" key="10">
    <source>
        <dbReference type="PROSITE" id="PS51285"/>
    </source>
</evidence>
<dbReference type="InterPro" id="IPR017441">
    <property type="entry name" value="Protein_kinase_ATP_BS"/>
</dbReference>
<gene>
    <name evidence="12" type="ORF">ECRASSUSDP1_LOCUS6031</name>
</gene>
<dbReference type="GO" id="GO:0016459">
    <property type="term" value="C:myosin complex"/>
    <property type="evidence" value="ECO:0007669"/>
    <property type="project" value="InterPro"/>
</dbReference>
<dbReference type="InterPro" id="IPR008271">
    <property type="entry name" value="Ser/Thr_kinase_AS"/>
</dbReference>
<evidence type="ECO:0000313" key="13">
    <source>
        <dbReference type="Proteomes" id="UP001295684"/>
    </source>
</evidence>
<dbReference type="PROSITE" id="PS00107">
    <property type="entry name" value="PROTEIN_KINASE_ATP"/>
    <property type="match status" value="1"/>
</dbReference>
<evidence type="ECO:0000313" key="12">
    <source>
        <dbReference type="EMBL" id="CAI2364686.1"/>
    </source>
</evidence>
<dbReference type="Pfam" id="PF06017">
    <property type="entry name" value="Myosin_TH1"/>
    <property type="match status" value="1"/>
</dbReference>
<dbReference type="SUPFAM" id="SSF56112">
    <property type="entry name" value="Protein kinase-like (PK-like)"/>
    <property type="match status" value="1"/>
</dbReference>
<dbReference type="FunFam" id="1.10.510.10:FF:000008">
    <property type="entry name" value="Non-specific serine/threonine protein kinase"/>
    <property type="match status" value="1"/>
</dbReference>
<dbReference type="InterPro" id="IPR000719">
    <property type="entry name" value="Prot_kinase_dom"/>
</dbReference>
<keyword evidence="3" id="KW-0808">Transferase</keyword>
<dbReference type="Gene3D" id="3.30.200.20">
    <property type="entry name" value="Phosphorylase Kinase, domain 1"/>
    <property type="match status" value="1"/>
</dbReference>
<dbReference type="EMBL" id="CAMPGE010005843">
    <property type="protein sequence ID" value="CAI2364686.1"/>
    <property type="molecule type" value="Genomic_DNA"/>
</dbReference>
<evidence type="ECO:0000259" key="9">
    <source>
        <dbReference type="PROSITE" id="PS50011"/>
    </source>
</evidence>
<dbReference type="InterPro" id="IPR011009">
    <property type="entry name" value="Kinase-like_dom_sf"/>
</dbReference>
<comment type="caution">
    <text evidence="12">The sequence shown here is derived from an EMBL/GenBank/DDBJ whole genome shotgun (WGS) entry which is preliminary data.</text>
</comment>
<dbReference type="GO" id="GO:0003774">
    <property type="term" value="F:cytoskeletal motor activity"/>
    <property type="evidence" value="ECO:0007669"/>
    <property type="project" value="InterPro"/>
</dbReference>
<dbReference type="SMART" id="SM00220">
    <property type="entry name" value="S_TKc"/>
    <property type="match status" value="1"/>
</dbReference>
<dbReference type="Proteomes" id="UP001295684">
    <property type="component" value="Unassembled WGS sequence"/>
</dbReference>
<accession>A0AAD1U9P1</accession>
<name>A0AAD1U9P1_EUPCR</name>
<proteinExistence type="predicted"/>
<keyword evidence="6 7" id="KW-0067">ATP-binding</keyword>
<dbReference type="GO" id="GO:0005524">
    <property type="term" value="F:ATP binding"/>
    <property type="evidence" value="ECO:0007669"/>
    <property type="project" value="UniProtKB-UniRule"/>
</dbReference>
<dbReference type="Gene3D" id="1.10.510.10">
    <property type="entry name" value="Transferase(Phosphotransferase) domain 1"/>
    <property type="match status" value="1"/>
</dbReference>
<feature type="domain" description="Protein kinase" evidence="9">
    <location>
        <begin position="233"/>
        <end position="494"/>
    </location>
</feature>
<evidence type="ECO:0000256" key="3">
    <source>
        <dbReference type="ARBA" id="ARBA00022679"/>
    </source>
</evidence>
<dbReference type="CDD" id="cd05123">
    <property type="entry name" value="STKc_AGC"/>
    <property type="match status" value="1"/>
</dbReference>